<dbReference type="PANTHER" id="PTHR45647">
    <property type="entry name" value="OS02G0152300 PROTEIN"/>
    <property type="match status" value="1"/>
</dbReference>
<keyword evidence="5" id="KW-0808">Transferase</keyword>
<comment type="function">
    <text evidence="2">Functions as an E3 ubiquitin ligase.</text>
</comment>
<protein>
    <recommendedName>
        <fullName evidence="4">RING-type E3 ubiquitin transferase</fullName>
        <ecNumber evidence="4">2.3.2.27</ecNumber>
    </recommendedName>
</protein>
<keyword evidence="6" id="KW-0833">Ubl conjugation pathway</keyword>
<evidence type="ECO:0000256" key="6">
    <source>
        <dbReference type="ARBA" id="ARBA00022786"/>
    </source>
</evidence>
<organism evidence="8">
    <name type="scientific">Brassica cretica</name>
    <name type="common">Mustard</name>
    <dbReference type="NCBI Taxonomy" id="69181"/>
    <lineage>
        <taxon>Eukaryota</taxon>
        <taxon>Viridiplantae</taxon>
        <taxon>Streptophyta</taxon>
        <taxon>Embryophyta</taxon>
        <taxon>Tracheophyta</taxon>
        <taxon>Spermatophyta</taxon>
        <taxon>Magnoliopsida</taxon>
        <taxon>eudicotyledons</taxon>
        <taxon>Gunneridae</taxon>
        <taxon>Pentapetalae</taxon>
        <taxon>rosids</taxon>
        <taxon>malvids</taxon>
        <taxon>Brassicales</taxon>
        <taxon>Brassicaceae</taxon>
        <taxon>Brassiceae</taxon>
        <taxon>Brassica</taxon>
    </lineage>
</organism>
<feature type="domain" description="U-box" evidence="7">
    <location>
        <begin position="53"/>
        <end position="124"/>
    </location>
</feature>
<dbReference type="EC" id="2.3.2.27" evidence="4"/>
<dbReference type="AlphaFoldDB" id="A0A8S9FJ21"/>
<evidence type="ECO:0000256" key="4">
    <source>
        <dbReference type="ARBA" id="ARBA00012483"/>
    </source>
</evidence>
<dbReference type="PANTHER" id="PTHR45647:SF95">
    <property type="entry name" value="U-BOX DOMAIN-CONTAINING PROTEIN"/>
    <property type="match status" value="1"/>
</dbReference>
<dbReference type="EMBL" id="QGKY02002305">
    <property type="protein sequence ID" value="KAF2533084.1"/>
    <property type="molecule type" value="Genomic_DNA"/>
</dbReference>
<dbReference type="InterPro" id="IPR003613">
    <property type="entry name" value="Ubox_domain"/>
</dbReference>
<dbReference type="SMART" id="SM00504">
    <property type="entry name" value="Ubox"/>
    <property type="match status" value="1"/>
</dbReference>
<evidence type="ECO:0000256" key="3">
    <source>
        <dbReference type="ARBA" id="ARBA00004906"/>
    </source>
</evidence>
<evidence type="ECO:0000313" key="8">
    <source>
        <dbReference type="EMBL" id="KAF2533084.1"/>
    </source>
</evidence>
<accession>A0A8S9FJ21</accession>
<dbReference type="GO" id="GO:0016567">
    <property type="term" value="P:protein ubiquitination"/>
    <property type="evidence" value="ECO:0007669"/>
    <property type="project" value="InterPro"/>
</dbReference>
<dbReference type="CDD" id="cd16655">
    <property type="entry name" value="RING-Ubox_WDSUB1-like"/>
    <property type="match status" value="1"/>
</dbReference>
<reference evidence="8" key="1">
    <citation type="submission" date="2019-12" db="EMBL/GenBank/DDBJ databases">
        <title>Genome sequencing and annotation of Brassica cretica.</title>
        <authorList>
            <person name="Studholme D.J."/>
            <person name="Sarris P.F."/>
        </authorList>
    </citation>
    <scope>NUCLEOTIDE SEQUENCE</scope>
    <source>
        <strain evidence="8">PFS-102/07</strain>
        <tissue evidence="8">Leaf</tissue>
    </source>
</reference>
<name>A0A8S9FJ21_BRACR</name>
<dbReference type="Pfam" id="PF04564">
    <property type="entry name" value="U-box"/>
    <property type="match status" value="1"/>
</dbReference>
<comment type="pathway">
    <text evidence="3">Protein modification; protein ubiquitination.</text>
</comment>
<dbReference type="InterPro" id="IPR013083">
    <property type="entry name" value="Znf_RING/FYVE/PHD"/>
</dbReference>
<dbReference type="GO" id="GO:0061630">
    <property type="term" value="F:ubiquitin protein ligase activity"/>
    <property type="evidence" value="ECO:0007669"/>
    <property type="project" value="UniProtKB-EC"/>
</dbReference>
<comment type="caution">
    <text evidence="8">The sequence shown here is derived from an EMBL/GenBank/DDBJ whole genome shotgun (WGS) entry which is preliminary data.</text>
</comment>
<dbReference type="PROSITE" id="PS51698">
    <property type="entry name" value="U_BOX"/>
    <property type="match status" value="1"/>
</dbReference>
<dbReference type="SUPFAM" id="SSF57850">
    <property type="entry name" value="RING/U-box"/>
    <property type="match status" value="1"/>
</dbReference>
<comment type="catalytic activity">
    <reaction evidence="1">
        <text>S-ubiquitinyl-[E2 ubiquitin-conjugating enzyme]-L-cysteine + [acceptor protein]-L-lysine = [E2 ubiquitin-conjugating enzyme]-L-cysteine + N(6)-ubiquitinyl-[acceptor protein]-L-lysine.</text>
        <dbReference type="EC" id="2.3.2.27"/>
    </reaction>
</comment>
<evidence type="ECO:0000256" key="2">
    <source>
        <dbReference type="ARBA" id="ARBA00003861"/>
    </source>
</evidence>
<sequence>MEETRKLAALALYCTEIRAKDGPDLENQILPTLESLNKVAENARTLISSEPKQPPSHFLCPLLKDVMNEPCVAADGYTYDRQAIEEWMADHRTSPVTNLPLQNINLLPNHTFYAAIVEWRRSNQ</sequence>
<proteinExistence type="predicted"/>
<evidence type="ECO:0000259" key="7">
    <source>
        <dbReference type="PROSITE" id="PS51698"/>
    </source>
</evidence>
<evidence type="ECO:0000256" key="1">
    <source>
        <dbReference type="ARBA" id="ARBA00000900"/>
    </source>
</evidence>
<dbReference type="Gene3D" id="3.30.40.10">
    <property type="entry name" value="Zinc/RING finger domain, C3HC4 (zinc finger)"/>
    <property type="match status" value="1"/>
</dbReference>
<evidence type="ECO:0000256" key="5">
    <source>
        <dbReference type="ARBA" id="ARBA00022679"/>
    </source>
</evidence>
<dbReference type="InterPro" id="IPR051348">
    <property type="entry name" value="U-box_ubiquitin_ligases"/>
</dbReference>
<gene>
    <name evidence="8" type="ORF">F2Q70_00031806</name>
</gene>